<dbReference type="SUPFAM" id="SSF54001">
    <property type="entry name" value="Cysteine proteinases"/>
    <property type="match status" value="1"/>
</dbReference>
<evidence type="ECO:0000313" key="6">
    <source>
        <dbReference type="EMBL" id="CAH2243170.1"/>
    </source>
</evidence>
<dbReference type="Pfam" id="PF02902">
    <property type="entry name" value="Peptidase_C48"/>
    <property type="match status" value="1"/>
</dbReference>
<protein>
    <submittedName>
        <fullName evidence="6">Jg3970 protein</fullName>
    </submittedName>
</protein>
<reference evidence="6" key="1">
    <citation type="submission" date="2022-03" db="EMBL/GenBank/DDBJ databases">
        <authorList>
            <person name="Lindestad O."/>
        </authorList>
    </citation>
    <scope>NUCLEOTIDE SEQUENCE</scope>
</reference>
<dbReference type="Proteomes" id="UP000838756">
    <property type="component" value="Unassembled WGS sequence"/>
</dbReference>
<proteinExistence type="inferred from homology"/>
<dbReference type="PANTHER" id="PTHR12606:SF141">
    <property type="entry name" value="GH15225P-RELATED"/>
    <property type="match status" value="1"/>
</dbReference>
<dbReference type="GO" id="GO:0006508">
    <property type="term" value="P:proteolysis"/>
    <property type="evidence" value="ECO:0007669"/>
    <property type="project" value="UniProtKB-KW"/>
</dbReference>
<dbReference type="PROSITE" id="PS50600">
    <property type="entry name" value="ULP_PROTEASE"/>
    <property type="match status" value="1"/>
</dbReference>
<name>A0A8S4S062_9NEOP</name>
<sequence length="682" mass="78079">MMKSLVAHFRNYLSWLVSDDDTAFNRSFKRDRNDDDSSSDDENSTLRRLKKLRKTSFPDVLGTRDTWDDAKNVRYVPIQVEAGHPSTSTPNEGLKYSNRTRAIPIKLVDSPNGSSTPSRKPRMQSVKPIAQCLDDEEDDDDEVILVESKPQKPTQIFKAVAQDGENDEDDVIFVKEVSRPPPYYYVSKNEQRDEGVKYYKICRNINERGVSHSPKEYSKLKGPAGITKSYKKTTPLPKWLQHQQRSNSSLSRNRFSTLNGNARSTLSEVFNLDEKRSYQELIKKVADSMKPASLGKPLDIYNLAEDSASFRLTQRSQRKSLNDLKLVEQGLSAEKFNESSNEYDPITVASINSSDSEIEIVPSETSTSSSVKIDRINSLKDAHKDRAVTSNDWLTKLDSKYKKRNKDTQVKLVDARRESDIISKVNYEQKLAHLEHKLKHELSIPESLIEEPQPTVELPPLTTEQEKLVKKAIGPGPPGQLLVEKFNLRIHRRDMQTLAGLNWLNDEVINFYMNLLMQRSEERKDLPKVYATNTFFYPKLMQSGQAGLKRWTRKVDIFAHSLMVVPVHLGVHWCLSLVDFREKRIRYLDSMGGRNQPCLDALLQYLHDEHRDKKGAPFDARGWATENQKDIPQQMNGSDCGMFACTFAEFSARGAPYTFSQAHMPYLRRKAALEILQARLLL</sequence>
<dbReference type="EMBL" id="CAKXAJ010025721">
    <property type="protein sequence ID" value="CAH2243170.1"/>
    <property type="molecule type" value="Genomic_DNA"/>
</dbReference>
<organism evidence="6 7">
    <name type="scientific">Pararge aegeria aegeria</name>
    <dbReference type="NCBI Taxonomy" id="348720"/>
    <lineage>
        <taxon>Eukaryota</taxon>
        <taxon>Metazoa</taxon>
        <taxon>Ecdysozoa</taxon>
        <taxon>Arthropoda</taxon>
        <taxon>Hexapoda</taxon>
        <taxon>Insecta</taxon>
        <taxon>Pterygota</taxon>
        <taxon>Neoptera</taxon>
        <taxon>Endopterygota</taxon>
        <taxon>Lepidoptera</taxon>
        <taxon>Glossata</taxon>
        <taxon>Ditrysia</taxon>
        <taxon>Papilionoidea</taxon>
        <taxon>Nymphalidae</taxon>
        <taxon>Satyrinae</taxon>
        <taxon>Satyrini</taxon>
        <taxon>Parargina</taxon>
        <taxon>Pararge</taxon>
    </lineage>
</organism>
<keyword evidence="7" id="KW-1185">Reference proteome</keyword>
<dbReference type="PANTHER" id="PTHR12606">
    <property type="entry name" value="SENTRIN/SUMO-SPECIFIC PROTEASE"/>
    <property type="match status" value="1"/>
</dbReference>
<gene>
    <name evidence="6" type="primary">jg3970</name>
    <name evidence="6" type="ORF">PAEG_LOCUS19365</name>
</gene>
<keyword evidence="3" id="KW-0378">Hydrolase</keyword>
<dbReference type="GO" id="GO:0080090">
    <property type="term" value="P:regulation of primary metabolic process"/>
    <property type="evidence" value="ECO:0007669"/>
    <property type="project" value="UniProtKB-ARBA"/>
</dbReference>
<dbReference type="GO" id="GO:0005634">
    <property type="term" value="C:nucleus"/>
    <property type="evidence" value="ECO:0007669"/>
    <property type="project" value="TreeGrafter"/>
</dbReference>
<dbReference type="Gene3D" id="3.40.395.10">
    <property type="entry name" value="Adenoviral Proteinase, Chain A"/>
    <property type="match status" value="1"/>
</dbReference>
<evidence type="ECO:0000256" key="1">
    <source>
        <dbReference type="ARBA" id="ARBA00005234"/>
    </source>
</evidence>
<dbReference type="GO" id="GO:0016929">
    <property type="term" value="F:deSUMOylase activity"/>
    <property type="evidence" value="ECO:0007669"/>
    <property type="project" value="TreeGrafter"/>
</dbReference>
<comment type="similarity">
    <text evidence="1">Belongs to the peptidase C48 family.</text>
</comment>
<dbReference type="OrthoDB" id="1939479at2759"/>
<evidence type="ECO:0000256" key="3">
    <source>
        <dbReference type="ARBA" id="ARBA00022801"/>
    </source>
</evidence>
<accession>A0A8S4S062</accession>
<keyword evidence="4" id="KW-0788">Thiol protease</keyword>
<evidence type="ECO:0000256" key="4">
    <source>
        <dbReference type="ARBA" id="ARBA00022807"/>
    </source>
</evidence>
<dbReference type="FunFam" id="3.40.395.10:FF:000001">
    <property type="entry name" value="Sentrin-specific protease 1"/>
    <property type="match status" value="1"/>
</dbReference>
<dbReference type="GO" id="GO:0060255">
    <property type="term" value="P:regulation of macromolecule metabolic process"/>
    <property type="evidence" value="ECO:0007669"/>
    <property type="project" value="UniProtKB-ARBA"/>
</dbReference>
<keyword evidence="2" id="KW-0645">Protease</keyword>
<dbReference type="AlphaFoldDB" id="A0A8S4S062"/>
<comment type="caution">
    <text evidence="6">The sequence shown here is derived from an EMBL/GenBank/DDBJ whole genome shotgun (WGS) entry which is preliminary data.</text>
</comment>
<dbReference type="InterPro" id="IPR003653">
    <property type="entry name" value="Peptidase_C48_C"/>
</dbReference>
<evidence type="ECO:0000313" key="7">
    <source>
        <dbReference type="Proteomes" id="UP000838756"/>
    </source>
</evidence>
<evidence type="ECO:0000256" key="2">
    <source>
        <dbReference type="ARBA" id="ARBA00022670"/>
    </source>
</evidence>
<feature type="domain" description="Ubiquitin-like protease family profile" evidence="5">
    <location>
        <begin position="488"/>
        <end position="651"/>
    </location>
</feature>
<dbReference type="InterPro" id="IPR038765">
    <property type="entry name" value="Papain-like_cys_pep_sf"/>
</dbReference>
<evidence type="ECO:0000259" key="5">
    <source>
        <dbReference type="PROSITE" id="PS50600"/>
    </source>
</evidence>
<dbReference type="GO" id="GO:0016926">
    <property type="term" value="P:protein desumoylation"/>
    <property type="evidence" value="ECO:0007669"/>
    <property type="project" value="TreeGrafter"/>
</dbReference>